<dbReference type="InterPro" id="IPR036322">
    <property type="entry name" value="WD40_repeat_dom_sf"/>
</dbReference>
<reference evidence="1" key="1">
    <citation type="journal article" date="2020" name="bioRxiv">
        <title>Historical genomics reveals the evolutionary mechanisms behind multiple outbreaks of the host-specific coffee wilt pathogen Fusarium xylarioides.</title>
        <authorList>
            <person name="Peck D."/>
            <person name="Nowell R.W."/>
            <person name="Flood J."/>
            <person name="Ryan M.J."/>
            <person name="Barraclough T.G."/>
        </authorList>
    </citation>
    <scope>NUCLEOTIDE SEQUENCE</scope>
    <source>
        <strain evidence="1">IMI 127659i</strain>
    </source>
</reference>
<reference evidence="1" key="2">
    <citation type="submission" date="2020-10" db="EMBL/GenBank/DDBJ databases">
        <authorList>
            <person name="Peck L.D."/>
            <person name="Nowell R.W."/>
            <person name="Flood J."/>
            <person name="Ryan M.J."/>
            <person name="Barraclough T.G."/>
        </authorList>
    </citation>
    <scope>NUCLEOTIDE SEQUENCE</scope>
    <source>
        <strain evidence="1">IMI 127659i</strain>
    </source>
</reference>
<evidence type="ECO:0000313" key="1">
    <source>
        <dbReference type="EMBL" id="KAG5762841.1"/>
    </source>
</evidence>
<dbReference type="EMBL" id="JADFTT010000347">
    <property type="protein sequence ID" value="KAG5762841.1"/>
    <property type="molecule type" value="Genomic_DNA"/>
</dbReference>
<dbReference type="OrthoDB" id="21128at2759"/>
<evidence type="ECO:0000313" key="2">
    <source>
        <dbReference type="Proteomes" id="UP000750502"/>
    </source>
</evidence>
<dbReference type="InterPro" id="IPR015943">
    <property type="entry name" value="WD40/YVTN_repeat-like_dom_sf"/>
</dbReference>
<dbReference type="Gene3D" id="2.130.10.10">
    <property type="entry name" value="YVTN repeat-like/Quinoprotein amine dehydrogenase"/>
    <property type="match status" value="1"/>
</dbReference>
<protein>
    <submittedName>
        <fullName evidence="1">Uncharacterized protein</fullName>
    </submittedName>
</protein>
<dbReference type="Proteomes" id="UP000750502">
    <property type="component" value="Unassembled WGS sequence"/>
</dbReference>
<proteinExistence type="predicted"/>
<accession>A0A9P7HNN8</accession>
<organism evidence="1 2">
    <name type="scientific">Fusarium xylarioides</name>
    <dbReference type="NCBI Taxonomy" id="221167"/>
    <lineage>
        <taxon>Eukaryota</taxon>
        <taxon>Fungi</taxon>
        <taxon>Dikarya</taxon>
        <taxon>Ascomycota</taxon>
        <taxon>Pezizomycotina</taxon>
        <taxon>Sordariomycetes</taxon>
        <taxon>Hypocreomycetidae</taxon>
        <taxon>Hypocreales</taxon>
        <taxon>Nectriaceae</taxon>
        <taxon>Fusarium</taxon>
        <taxon>Fusarium fujikuroi species complex</taxon>
    </lineage>
</organism>
<keyword evidence="2" id="KW-1185">Reference proteome</keyword>
<name>A0A9P7HNN8_9HYPO</name>
<comment type="caution">
    <text evidence="1">The sequence shown here is derived from an EMBL/GenBank/DDBJ whole genome shotgun (WGS) entry which is preliminary data.</text>
</comment>
<gene>
    <name evidence="1" type="ORF">H9Q72_009066</name>
</gene>
<dbReference type="SUPFAM" id="SSF50978">
    <property type="entry name" value="WD40 repeat-like"/>
    <property type="match status" value="1"/>
</dbReference>
<sequence>MLGNNLFKPGHDRVVDTKTLAKQCSLKINTGKAGKDFTFSQDDSVIVSLDKSGQVKFWDVRDLTAVKEGSDPRAPMPAETNLKVIFSSFPGLTPLQS</sequence>
<dbReference type="AlphaFoldDB" id="A0A9P7HNN8"/>